<feature type="chain" id="PRO_5040898856" description="FecR protein domain-containing protein" evidence="2">
    <location>
        <begin position="35"/>
        <end position="277"/>
    </location>
</feature>
<evidence type="ECO:0000313" key="4">
    <source>
        <dbReference type="EMBL" id="GLI91154.1"/>
    </source>
</evidence>
<protein>
    <recommendedName>
        <fullName evidence="3">FecR protein domain-containing protein</fullName>
    </recommendedName>
</protein>
<proteinExistence type="predicted"/>
<evidence type="ECO:0000256" key="1">
    <source>
        <dbReference type="SAM" id="MobiDB-lite"/>
    </source>
</evidence>
<dbReference type="InterPro" id="IPR006860">
    <property type="entry name" value="FecR"/>
</dbReference>
<dbReference type="AlphaFoldDB" id="A0A9W6GQJ5"/>
<dbReference type="PANTHER" id="PTHR38731">
    <property type="entry name" value="LIPL45-RELATED LIPOPROTEIN-RELATED"/>
    <property type="match status" value="1"/>
</dbReference>
<name>A0A9W6GQJ5_9HYPH</name>
<evidence type="ECO:0000313" key="5">
    <source>
        <dbReference type="Proteomes" id="UP001144323"/>
    </source>
</evidence>
<dbReference type="Proteomes" id="UP001144323">
    <property type="component" value="Unassembled WGS sequence"/>
</dbReference>
<sequence>MRQKNQWRGFAPVRALAHVGLALSLLASTTPAFAGDDVGVAVTVRNEVTGKLQSQTLRIDSGSAVFGKEIVKTNPDSSAKIVLKDNTNLNVGPNSSLTLDKFVFSGENDYQKAAFNLTKGALRFTSGQSDKRAYEMKTPVGTIGVRGTQYTIAVVGNTVRGYVSEGEVTVCNEGGCKTFHEGESFTMTPKTVEAANWGSGLEGTVCQGGCGEATSYSTAMNTTTTVPTINGIPLPAVLAGLGIAGAGAAAGVAGSNNGSNASNDNSGSSPLFPASDQ</sequence>
<dbReference type="EMBL" id="BSEC01000001">
    <property type="protein sequence ID" value="GLI91154.1"/>
    <property type="molecule type" value="Genomic_DNA"/>
</dbReference>
<evidence type="ECO:0000259" key="3">
    <source>
        <dbReference type="Pfam" id="PF04773"/>
    </source>
</evidence>
<keyword evidence="2" id="KW-0732">Signal</keyword>
<evidence type="ECO:0000256" key="2">
    <source>
        <dbReference type="SAM" id="SignalP"/>
    </source>
</evidence>
<comment type="caution">
    <text evidence="4">The sequence shown here is derived from an EMBL/GenBank/DDBJ whole genome shotgun (WGS) entry which is preliminary data.</text>
</comment>
<reference evidence="4" key="1">
    <citation type="journal article" date="2023" name="Int. J. Syst. Evol. Microbiol.">
        <title>Methylocystis iwaonis sp. nov., a type II methane-oxidizing bacterium from surface soil of a rice paddy field in Japan, and emended description of the genus Methylocystis (ex Whittenbury et al. 1970) Bowman et al. 1993.</title>
        <authorList>
            <person name="Kaise H."/>
            <person name="Sawadogo J.B."/>
            <person name="Alam M.S."/>
            <person name="Ueno C."/>
            <person name="Dianou D."/>
            <person name="Shinjo R."/>
            <person name="Asakawa S."/>
        </authorList>
    </citation>
    <scope>NUCLEOTIDE SEQUENCE</scope>
    <source>
        <strain evidence="4">LMG27198</strain>
    </source>
</reference>
<feature type="signal peptide" evidence="2">
    <location>
        <begin position="1"/>
        <end position="34"/>
    </location>
</feature>
<accession>A0A9W6GQJ5</accession>
<gene>
    <name evidence="4" type="ORF">LMG27198_01460</name>
</gene>
<keyword evidence="5" id="KW-1185">Reference proteome</keyword>
<dbReference type="Gene3D" id="2.60.120.1440">
    <property type="match status" value="1"/>
</dbReference>
<feature type="region of interest" description="Disordered" evidence="1">
    <location>
        <begin position="253"/>
        <end position="277"/>
    </location>
</feature>
<dbReference type="Pfam" id="PF04773">
    <property type="entry name" value="FecR"/>
    <property type="match status" value="1"/>
</dbReference>
<feature type="domain" description="FecR protein" evidence="3">
    <location>
        <begin position="71"/>
        <end position="168"/>
    </location>
</feature>
<organism evidence="4 5">
    <name type="scientific">Methylocystis echinoides</name>
    <dbReference type="NCBI Taxonomy" id="29468"/>
    <lineage>
        <taxon>Bacteria</taxon>
        <taxon>Pseudomonadati</taxon>
        <taxon>Pseudomonadota</taxon>
        <taxon>Alphaproteobacteria</taxon>
        <taxon>Hyphomicrobiales</taxon>
        <taxon>Methylocystaceae</taxon>
        <taxon>Methylocystis</taxon>
    </lineage>
</organism>
<feature type="compositionally biased region" description="Low complexity" evidence="1">
    <location>
        <begin position="253"/>
        <end position="269"/>
    </location>
</feature>